<dbReference type="InterPro" id="IPR012165">
    <property type="entry name" value="Cyt_c3_hydrogenase_gsu"/>
</dbReference>
<sequence length="268" mass="28907">MNSSCKDKTSVLKEDLLIVSQREIAPRIFEMKLSGEMVLDMAPGQFLHLRVPDPSKLLRRPISICQIDKVNKVATIVYRVERAGTAILSQLKAGDRVDTMGPQGNGFDLSVISAGQTALLIGGGIGVPPLVETAKQLAAKGVKVISVLGFATKDAVILEEELSAYGKVYVTTDDGSYGIKGYVSTVVDDLVENQSFDAIYSCGAPGMLKYVDKKFETHPHAYLSMESRMACGMGACYACVVHLRNAKEAANKRVCEDGPVFETGQIIL</sequence>
<evidence type="ECO:0000313" key="21">
    <source>
        <dbReference type="Proteomes" id="UP000029382"/>
    </source>
</evidence>
<dbReference type="CDD" id="cd06218">
    <property type="entry name" value="DHOD_e_trans"/>
    <property type="match status" value="1"/>
</dbReference>
<evidence type="ECO:0000256" key="2">
    <source>
        <dbReference type="ARBA" id="ARBA00006422"/>
    </source>
</evidence>
<dbReference type="Gene3D" id="2.10.240.10">
    <property type="entry name" value="Dihydroorotate dehydrogenase, electron transfer subunit"/>
    <property type="match status" value="1"/>
</dbReference>
<protein>
    <recommendedName>
        <fullName evidence="13 15">Dihydroorotate dehydrogenase B (NAD(+)), electron transfer subunit</fullName>
    </recommendedName>
    <alternativeName>
        <fullName evidence="14 15">Dihydroorotate oxidase B, electron transfer subunit</fullName>
    </alternativeName>
</protein>
<feature type="binding site" evidence="15 17">
    <location>
        <position position="236"/>
    </location>
    <ligand>
        <name>[2Fe-2S] cluster</name>
        <dbReference type="ChEBI" id="CHEBI:190135"/>
    </ligand>
</feature>
<evidence type="ECO:0000256" key="12">
    <source>
        <dbReference type="ARBA" id="ARBA00023014"/>
    </source>
</evidence>
<dbReference type="Gene3D" id="3.40.50.80">
    <property type="entry name" value="Nucleotide-binding domain of ferredoxin-NADP reductase (FNR) module"/>
    <property type="match status" value="1"/>
</dbReference>
<dbReference type="Pfam" id="PF00970">
    <property type="entry name" value="FAD_binding_6"/>
    <property type="match status" value="1"/>
</dbReference>
<evidence type="ECO:0000256" key="13">
    <source>
        <dbReference type="ARBA" id="ARBA00069792"/>
    </source>
</evidence>
<dbReference type="Pfam" id="PF00175">
    <property type="entry name" value="NAD_binding_1"/>
    <property type="match status" value="1"/>
</dbReference>
<dbReference type="InterPro" id="IPR023455">
    <property type="entry name" value="Dihydroorotate_DHASE_ETsu"/>
</dbReference>
<name>A0A091BUM5_STREI</name>
<dbReference type="InterPro" id="IPR050353">
    <property type="entry name" value="PyrK_electron_transfer"/>
</dbReference>
<dbReference type="InterPro" id="IPR001433">
    <property type="entry name" value="OxRdtase_FAD/NAD-bd"/>
</dbReference>
<dbReference type="FunFam" id="2.10.240.10:FF:000001">
    <property type="entry name" value="Dihydroorotate dehydrogenase B (NAD(+)), electron transfer subunit"/>
    <property type="match status" value="1"/>
</dbReference>
<dbReference type="SUPFAM" id="SSF63380">
    <property type="entry name" value="Riboflavin synthase domain-like"/>
    <property type="match status" value="1"/>
</dbReference>
<dbReference type="PIRSF" id="PIRSF006816">
    <property type="entry name" value="Cyc3_hyd_g"/>
    <property type="match status" value="1"/>
</dbReference>
<dbReference type="PRINTS" id="PR00409">
    <property type="entry name" value="PHDIOXRDTASE"/>
</dbReference>
<dbReference type="GO" id="GO:0051537">
    <property type="term" value="F:2 iron, 2 sulfur cluster binding"/>
    <property type="evidence" value="ECO:0007669"/>
    <property type="project" value="UniProtKB-KW"/>
</dbReference>
<evidence type="ECO:0000256" key="10">
    <source>
        <dbReference type="ARBA" id="ARBA00022982"/>
    </source>
</evidence>
<comment type="function">
    <text evidence="15">Responsible for channeling the electrons from the oxidation of dihydroorotate from the FMN redox center in the PyrD type B subunit to the ultimate electron acceptor NAD(+).</text>
</comment>
<dbReference type="GO" id="GO:0016491">
    <property type="term" value="F:oxidoreductase activity"/>
    <property type="evidence" value="ECO:0007669"/>
    <property type="project" value="UniProtKB-KW"/>
</dbReference>
<dbReference type="RefSeq" id="WP_039697059.1">
    <property type="nucleotide sequence ID" value="NZ_AUZH01000026.1"/>
</dbReference>
<dbReference type="Pfam" id="PF10418">
    <property type="entry name" value="DHODB_Fe-S_bind"/>
    <property type="match status" value="1"/>
</dbReference>
<evidence type="ECO:0000256" key="4">
    <source>
        <dbReference type="ARBA" id="ARBA00022448"/>
    </source>
</evidence>
<evidence type="ECO:0000256" key="8">
    <source>
        <dbReference type="ARBA" id="ARBA00022827"/>
    </source>
</evidence>
<dbReference type="Proteomes" id="UP000182793">
    <property type="component" value="Unassembled WGS sequence"/>
</dbReference>
<comment type="caution">
    <text evidence="19">The sequence shown here is derived from an EMBL/GenBank/DDBJ whole genome shotgun (WGS) entry which is preliminary data.</text>
</comment>
<dbReference type="GO" id="GO:0044205">
    <property type="term" value="P:'de novo' UMP biosynthetic process"/>
    <property type="evidence" value="ECO:0007669"/>
    <property type="project" value="UniProtKB-UniRule"/>
</dbReference>
<evidence type="ECO:0000256" key="7">
    <source>
        <dbReference type="ARBA" id="ARBA00022723"/>
    </source>
</evidence>
<evidence type="ECO:0000256" key="5">
    <source>
        <dbReference type="ARBA" id="ARBA00022630"/>
    </source>
</evidence>
<dbReference type="InterPro" id="IPR008333">
    <property type="entry name" value="Cbr1-like_FAD-bd_dom"/>
</dbReference>
<keyword evidence="22" id="KW-1185">Reference proteome</keyword>
<evidence type="ECO:0000256" key="9">
    <source>
        <dbReference type="ARBA" id="ARBA00022975"/>
    </source>
</evidence>
<comment type="cofactor">
    <cofactor evidence="15">
        <name>[2Fe-2S] cluster</name>
        <dbReference type="ChEBI" id="CHEBI:190135"/>
    </cofactor>
    <text evidence="15">Binds 1 [2Fe-2S] cluster per subunit.</text>
</comment>
<proteinExistence type="inferred from homology"/>
<dbReference type="PANTHER" id="PTHR43513:SF3">
    <property type="entry name" value="DIHYDROOROTATE DEHYDROGENASE B (NAD(+)), ELECTRON TRANSFER SUBUNIT-RELATED"/>
    <property type="match status" value="1"/>
</dbReference>
<evidence type="ECO:0000256" key="17">
    <source>
        <dbReference type="PIRSR" id="PIRSR006816-2"/>
    </source>
</evidence>
<dbReference type="HAMAP" id="MF_01211">
    <property type="entry name" value="DHODB_Fe_S_bind"/>
    <property type="match status" value="1"/>
</dbReference>
<comment type="subunit">
    <text evidence="3 15">Heterotetramer of 2 PyrK and 2 PyrD type B subunits.</text>
</comment>
<evidence type="ECO:0000256" key="6">
    <source>
        <dbReference type="ARBA" id="ARBA00022714"/>
    </source>
</evidence>
<keyword evidence="9 15" id="KW-0665">Pyrimidine biosynthesis</keyword>
<feature type="binding site" evidence="15 16">
    <location>
        <begin position="60"/>
        <end position="63"/>
    </location>
    <ligand>
        <name>FAD</name>
        <dbReference type="ChEBI" id="CHEBI:57692"/>
    </ligand>
</feature>
<dbReference type="SUPFAM" id="SSF52343">
    <property type="entry name" value="Ferredoxin reductase-like, C-terminal NADP-linked domain"/>
    <property type="match status" value="1"/>
</dbReference>
<evidence type="ECO:0000256" key="15">
    <source>
        <dbReference type="HAMAP-Rule" id="MF_01211"/>
    </source>
</evidence>
<dbReference type="PROSITE" id="PS51384">
    <property type="entry name" value="FAD_FR"/>
    <property type="match status" value="1"/>
</dbReference>
<keyword evidence="10 15" id="KW-0249">Electron transport</keyword>
<keyword evidence="19" id="KW-0560">Oxidoreductase</keyword>
<dbReference type="Proteomes" id="UP000029382">
    <property type="component" value="Unassembled WGS sequence"/>
</dbReference>
<gene>
    <name evidence="15" type="primary">pyrK</name>
    <name evidence="19" type="ORF">H702_07415</name>
    <name evidence="20" type="ORF">SAMN02910290_00644</name>
</gene>
<comment type="similarity">
    <text evidence="2 15">Belongs to the PyrK family.</text>
</comment>
<evidence type="ECO:0000256" key="1">
    <source>
        <dbReference type="ARBA" id="ARBA00004715"/>
    </source>
</evidence>
<organism evidence="19 21">
    <name type="scientific">Streptococcus equinus JB1</name>
    <dbReference type="NCBI Taxonomy" id="1294274"/>
    <lineage>
        <taxon>Bacteria</taxon>
        <taxon>Bacillati</taxon>
        <taxon>Bacillota</taxon>
        <taxon>Bacilli</taxon>
        <taxon>Lactobacillales</taxon>
        <taxon>Streptococcaceae</taxon>
        <taxon>Streptococcus</taxon>
    </lineage>
</organism>
<comment type="pathway">
    <text evidence="1 15">Pyrimidine metabolism; UMP biosynthesis via de novo pathway; orotate from (S)-dihydroorotate (NAD(+) route): step 1/1.</text>
</comment>
<keyword evidence="7 15" id="KW-0479">Metal-binding</keyword>
<evidence type="ECO:0000256" key="11">
    <source>
        <dbReference type="ARBA" id="ARBA00023004"/>
    </source>
</evidence>
<feature type="binding site" evidence="15 17">
    <location>
        <position position="239"/>
    </location>
    <ligand>
        <name>[2Fe-2S] cluster</name>
        <dbReference type="ChEBI" id="CHEBI:190135"/>
    </ligand>
</feature>
<keyword evidence="11 15" id="KW-0408">Iron</keyword>
<dbReference type="GO" id="GO:0009055">
    <property type="term" value="F:electron transfer activity"/>
    <property type="evidence" value="ECO:0007669"/>
    <property type="project" value="UniProtKB-UniRule"/>
</dbReference>
<evidence type="ECO:0000256" key="3">
    <source>
        <dbReference type="ARBA" id="ARBA00011669"/>
    </source>
</evidence>
<evidence type="ECO:0000313" key="22">
    <source>
        <dbReference type="Proteomes" id="UP000182793"/>
    </source>
</evidence>
<reference evidence="19 21" key="1">
    <citation type="journal article" date="2014" name="Genome Announc.">
        <title>Draft Genome Sequences of Streptococcus bovis Strains ATCC 33317 and JB1.</title>
        <authorList>
            <person name="Benahmed F.H."/>
            <person name="Gopinath G.R."/>
            <person name="Harbottle H."/>
            <person name="Cotta M.A."/>
            <person name="Luo Y."/>
            <person name="Henderson C."/>
            <person name="Teri P."/>
            <person name="Soppet D."/>
            <person name="Rasmussen M."/>
            <person name="Whitehead T.R."/>
            <person name="Davidson M."/>
        </authorList>
    </citation>
    <scope>NUCLEOTIDE SEQUENCE [LARGE SCALE GENOMIC DNA]</scope>
    <source>
        <strain evidence="19 21">JB1</strain>
    </source>
</reference>
<dbReference type="PANTHER" id="PTHR43513">
    <property type="entry name" value="DIHYDROOROTATE DEHYDROGENASE B (NAD(+)), ELECTRON TRANSFER SUBUNIT"/>
    <property type="match status" value="1"/>
</dbReference>
<keyword evidence="12 15" id="KW-0411">Iron-sulfur</keyword>
<dbReference type="NCBIfam" id="NF000799">
    <property type="entry name" value="PRK00054.1-4"/>
    <property type="match status" value="1"/>
</dbReference>
<comment type="cofactor">
    <cofactor evidence="15 16">
        <name>FAD</name>
        <dbReference type="ChEBI" id="CHEBI:57692"/>
    </cofactor>
    <text evidence="15 16">Binds 1 FAD per subunit.</text>
</comment>
<dbReference type="EMBL" id="AUZH01000026">
    <property type="protein sequence ID" value="KFN87457.1"/>
    <property type="molecule type" value="Genomic_DNA"/>
</dbReference>
<dbReference type="AlphaFoldDB" id="A0A091BUM5"/>
<keyword evidence="5 15" id="KW-0285">Flavoprotein</keyword>
<dbReference type="InterPro" id="IPR017927">
    <property type="entry name" value="FAD-bd_FR_type"/>
</dbReference>
<feature type="binding site" evidence="15 16">
    <location>
        <begin position="84"/>
        <end position="85"/>
    </location>
    <ligand>
        <name>FAD</name>
        <dbReference type="ChEBI" id="CHEBI:57692"/>
    </ligand>
</feature>
<keyword evidence="6 15" id="KW-0001">2Fe-2S</keyword>
<evidence type="ECO:0000313" key="19">
    <source>
        <dbReference type="EMBL" id="KFN87457.1"/>
    </source>
</evidence>
<dbReference type="Gene3D" id="2.40.30.10">
    <property type="entry name" value="Translation factors"/>
    <property type="match status" value="1"/>
</dbReference>
<feature type="binding site" evidence="15 16">
    <location>
        <begin position="77"/>
        <end position="79"/>
    </location>
    <ligand>
        <name>FAD</name>
        <dbReference type="ChEBI" id="CHEBI:57692"/>
    </ligand>
</feature>
<dbReference type="GO" id="GO:0046872">
    <property type="term" value="F:metal ion binding"/>
    <property type="evidence" value="ECO:0007669"/>
    <property type="project" value="UniProtKB-KW"/>
</dbReference>
<dbReference type="InterPro" id="IPR019480">
    <property type="entry name" value="Dihydroorotate_DH_Fe-S-bd"/>
</dbReference>
<dbReference type="GO" id="GO:0050660">
    <property type="term" value="F:flavin adenine dinucleotide binding"/>
    <property type="evidence" value="ECO:0007669"/>
    <property type="project" value="InterPro"/>
</dbReference>
<dbReference type="InterPro" id="IPR037117">
    <property type="entry name" value="Dihydroorotate_DH_ele_sf"/>
</dbReference>
<keyword evidence="8 15" id="KW-0274">FAD</keyword>
<dbReference type="InterPro" id="IPR039261">
    <property type="entry name" value="FNR_nucleotide-bd"/>
</dbReference>
<dbReference type="InterPro" id="IPR017938">
    <property type="entry name" value="Riboflavin_synthase-like_b-brl"/>
</dbReference>
<feature type="domain" description="FAD-binding FR-type" evidence="18">
    <location>
        <begin position="11"/>
        <end position="109"/>
    </location>
</feature>
<dbReference type="UniPathway" id="UPA00070">
    <property type="reaction ID" value="UER00945"/>
</dbReference>
<evidence type="ECO:0000313" key="20">
    <source>
        <dbReference type="EMBL" id="SFL15307.1"/>
    </source>
</evidence>
<feature type="binding site" evidence="15 17">
    <location>
        <position position="231"/>
    </location>
    <ligand>
        <name>[2Fe-2S] cluster</name>
        <dbReference type="ChEBI" id="CHEBI:190135"/>
    </ligand>
</feature>
<feature type="binding site" evidence="15 17">
    <location>
        <position position="255"/>
    </location>
    <ligand>
        <name>[2Fe-2S] cluster</name>
        <dbReference type="ChEBI" id="CHEBI:190135"/>
    </ligand>
</feature>
<keyword evidence="4 15" id="KW-0813">Transport</keyword>
<accession>A0A091BUM5</accession>
<evidence type="ECO:0000256" key="16">
    <source>
        <dbReference type="PIRSR" id="PIRSR006816-1"/>
    </source>
</evidence>
<evidence type="ECO:0000259" key="18">
    <source>
        <dbReference type="PROSITE" id="PS51384"/>
    </source>
</evidence>
<comment type="cofactor">
    <cofactor evidence="17">
        <name>[2Fe-2S] cluster</name>
        <dbReference type="ChEBI" id="CHEBI:190135"/>
    </cofactor>
    <text evidence="17">Binds 1 [2Fe-2S] cluster per subunit.</text>
</comment>
<evidence type="ECO:0000256" key="14">
    <source>
        <dbReference type="ARBA" id="ARBA00082223"/>
    </source>
</evidence>
<dbReference type="EMBL" id="FOTG01000003">
    <property type="protein sequence ID" value="SFL15307.1"/>
    <property type="molecule type" value="Genomic_DNA"/>
</dbReference>
<reference evidence="20 22" key="2">
    <citation type="submission" date="2016-10" db="EMBL/GenBank/DDBJ databases">
        <authorList>
            <person name="Varghese N."/>
            <person name="Submissions S."/>
        </authorList>
    </citation>
    <scope>NUCLEOTIDE SEQUENCE [LARGE SCALE GENOMIC DNA]</scope>
    <source>
        <strain evidence="20 22">JB1</strain>
    </source>
</reference>
<dbReference type="NCBIfam" id="NF000797">
    <property type="entry name" value="PRK00054.1-2"/>
    <property type="match status" value="1"/>
</dbReference>